<comment type="catalytic activity">
    <reaction evidence="1">
        <text>Exolytic cleavage of the (1-&gt;4)-beta-glycosidic linkage between N-acetylmuramic acid (MurNAc) and N-acetylglucosamine (GlcNAc) residues in peptidoglycan, from either the reducing or the non-reducing ends of the peptidoglycan chains, with concomitant formation of a 1,6-anhydrobond in the MurNAc residue.</text>
        <dbReference type="EC" id="4.2.2.n1"/>
    </reaction>
</comment>
<dbReference type="InterPro" id="IPR010611">
    <property type="entry name" value="3D_dom"/>
</dbReference>
<dbReference type="GO" id="GO:0016829">
    <property type="term" value="F:lyase activity"/>
    <property type="evidence" value="ECO:0007669"/>
    <property type="project" value="UniProtKB-KW"/>
</dbReference>
<accession>A0ABU3A5N6</accession>
<dbReference type="Gene3D" id="2.40.240.50">
    <property type="entry name" value="Barwin-like endoglucanases"/>
    <property type="match status" value="1"/>
</dbReference>
<dbReference type="InterPro" id="IPR005300">
    <property type="entry name" value="MltA_B"/>
</dbReference>
<keyword evidence="3 8" id="KW-0456">Lyase</keyword>
<reference evidence="8 9" key="1">
    <citation type="submission" date="2023-09" db="EMBL/GenBank/DDBJ databases">
        <authorList>
            <person name="Rey-Velasco X."/>
        </authorList>
    </citation>
    <scope>NUCLEOTIDE SEQUENCE [LARGE SCALE GENOMIC DNA]</scope>
    <source>
        <strain evidence="8 9">W431</strain>
    </source>
</reference>
<dbReference type="Gene3D" id="2.40.40.10">
    <property type="entry name" value="RlpA-like domain"/>
    <property type="match status" value="1"/>
</dbReference>
<dbReference type="PANTHER" id="PTHR30124:SF0">
    <property type="entry name" value="MEMBRANE-BOUND LYTIC MUREIN TRANSGLYCOSYLASE A"/>
    <property type="match status" value="1"/>
</dbReference>
<dbReference type="InterPro" id="IPR036908">
    <property type="entry name" value="RlpA-like_sf"/>
</dbReference>
<keyword evidence="9" id="KW-1185">Reference proteome</keyword>
<dbReference type="Pfam" id="PF06725">
    <property type="entry name" value="3D"/>
    <property type="match status" value="1"/>
</dbReference>
<dbReference type="EC" id="4.2.2.n1" evidence="2"/>
<dbReference type="Pfam" id="PF03562">
    <property type="entry name" value="MltA"/>
    <property type="match status" value="1"/>
</dbReference>
<keyword evidence="4" id="KW-0961">Cell wall biogenesis/degradation</keyword>
<organism evidence="8 9">
    <name type="scientific">Thalassotalea castellviae</name>
    <dbReference type="NCBI Taxonomy" id="3075612"/>
    <lineage>
        <taxon>Bacteria</taxon>
        <taxon>Pseudomonadati</taxon>
        <taxon>Pseudomonadota</taxon>
        <taxon>Gammaproteobacteria</taxon>
        <taxon>Alteromonadales</taxon>
        <taxon>Colwelliaceae</taxon>
        <taxon>Thalassotalea</taxon>
    </lineage>
</organism>
<evidence type="ECO:0000256" key="4">
    <source>
        <dbReference type="ARBA" id="ARBA00023316"/>
    </source>
</evidence>
<comment type="caution">
    <text evidence="8">The sequence shown here is derived from an EMBL/GenBank/DDBJ whole genome shotgun (WGS) entry which is preliminary data.</text>
</comment>
<evidence type="ECO:0000256" key="5">
    <source>
        <dbReference type="ARBA" id="ARBA00030918"/>
    </source>
</evidence>
<dbReference type="NCBIfam" id="NF008366">
    <property type="entry name" value="PRK11162.1"/>
    <property type="match status" value="1"/>
</dbReference>
<proteinExistence type="predicted"/>
<name>A0ABU3A5N6_9GAMM</name>
<evidence type="ECO:0000256" key="3">
    <source>
        <dbReference type="ARBA" id="ARBA00023239"/>
    </source>
</evidence>
<dbReference type="EMBL" id="JAVRIF010000006">
    <property type="protein sequence ID" value="MDT0604306.1"/>
    <property type="molecule type" value="Genomic_DNA"/>
</dbReference>
<evidence type="ECO:0000256" key="6">
    <source>
        <dbReference type="SAM" id="SignalP"/>
    </source>
</evidence>
<evidence type="ECO:0000256" key="2">
    <source>
        <dbReference type="ARBA" id="ARBA00012587"/>
    </source>
</evidence>
<feature type="signal peptide" evidence="6">
    <location>
        <begin position="1"/>
        <end position="23"/>
    </location>
</feature>
<gene>
    <name evidence="8" type="primary">mltA</name>
    <name evidence="8" type="ORF">RM573_11930</name>
</gene>
<dbReference type="PANTHER" id="PTHR30124">
    <property type="entry name" value="MEMBRANE-BOUND LYTIC MUREIN TRANSGLYCOSYLASE A"/>
    <property type="match status" value="1"/>
</dbReference>
<dbReference type="Proteomes" id="UP001266357">
    <property type="component" value="Unassembled WGS sequence"/>
</dbReference>
<keyword evidence="6" id="KW-0732">Signal</keyword>
<dbReference type="InterPro" id="IPR026044">
    <property type="entry name" value="MltA"/>
</dbReference>
<dbReference type="SUPFAM" id="SSF50685">
    <property type="entry name" value="Barwin-like endoglucanases"/>
    <property type="match status" value="1"/>
</dbReference>
<feature type="chain" id="PRO_5047494354" description="peptidoglycan lytic exotransglycosylase" evidence="6">
    <location>
        <begin position="24"/>
        <end position="374"/>
    </location>
</feature>
<evidence type="ECO:0000313" key="8">
    <source>
        <dbReference type="EMBL" id="MDT0604306.1"/>
    </source>
</evidence>
<sequence length="374" mass="41858">MKKLLSTSTFVAGIFSITCLASANNNTKEIIKGYDFEGNGWQKNLECFDGTFKQEELPSISLIPEKEMDKALYNQLSATERKLLTPIITEEQKEFIRKQKAVLEKMSEQTGTDEKAIFLSGLKFKRLRGEDGCGNVLLTGYFTPMLQLKRKPDSTYKYPLYTKPSKWPNDQALTRSEIDDFKGLQGLGLEIGYSDSLLNNYFAQVQGSTFAHFIDTNEYMTLAFSGKNGKKYESLGKYLVSSGHVSKKDISLQAIRNFFEQHPELLSSVLNINPSYVFFREVKSPPITSSGVPVINNITAAVDPDVIPHGSVLLVEFPIINKNGKVGSREFRLLIASDSGSAIKGAGHIDVYMGENQQQAGFFHHYGQVWLLEI</sequence>
<feature type="domain" description="Lytic transglycosylase MltA" evidence="7">
    <location>
        <begin position="145"/>
        <end position="280"/>
    </location>
</feature>
<dbReference type="SMART" id="SM00925">
    <property type="entry name" value="MltA"/>
    <property type="match status" value="1"/>
</dbReference>
<evidence type="ECO:0000259" key="7">
    <source>
        <dbReference type="SMART" id="SM00925"/>
    </source>
</evidence>
<dbReference type="CDD" id="cd22785">
    <property type="entry name" value="DPBB_MltA-like"/>
    <property type="match status" value="1"/>
</dbReference>
<protein>
    <recommendedName>
        <fullName evidence="2">peptidoglycan lytic exotransglycosylase</fullName>
        <ecNumber evidence="2">4.2.2.n1</ecNumber>
    </recommendedName>
    <alternativeName>
        <fullName evidence="5">Murein hydrolase A</fullName>
    </alternativeName>
</protein>
<evidence type="ECO:0000313" key="9">
    <source>
        <dbReference type="Proteomes" id="UP001266357"/>
    </source>
</evidence>
<evidence type="ECO:0000256" key="1">
    <source>
        <dbReference type="ARBA" id="ARBA00001420"/>
    </source>
</evidence>
<dbReference type="RefSeq" id="WP_311582117.1">
    <property type="nucleotide sequence ID" value="NZ_JAVRIF010000006.1"/>
</dbReference>